<accession>E0QQS2</accession>
<gene>
    <name evidence="2" type="ORF">HMPREF0580_1237</name>
</gene>
<dbReference type="AlphaFoldDB" id="E0QQS2"/>
<evidence type="ECO:0000313" key="3">
    <source>
        <dbReference type="Proteomes" id="UP000003045"/>
    </source>
</evidence>
<keyword evidence="3" id="KW-1185">Reference proteome</keyword>
<name>E0QQS2_9ACTO</name>
<evidence type="ECO:0000256" key="1">
    <source>
        <dbReference type="SAM" id="MobiDB-lite"/>
    </source>
</evidence>
<protein>
    <submittedName>
        <fullName evidence="2">Uncharacterized protein</fullName>
    </submittedName>
</protein>
<organism evidence="2 3">
    <name type="scientific">Mobiluncus mulieris ATCC 35239</name>
    <dbReference type="NCBI Taxonomy" id="871571"/>
    <lineage>
        <taxon>Bacteria</taxon>
        <taxon>Bacillati</taxon>
        <taxon>Actinomycetota</taxon>
        <taxon>Actinomycetes</taxon>
        <taxon>Actinomycetales</taxon>
        <taxon>Actinomycetaceae</taxon>
        <taxon>Mobiluncus</taxon>
    </lineage>
</organism>
<evidence type="ECO:0000313" key="2">
    <source>
        <dbReference type="EMBL" id="EFM45915.1"/>
    </source>
</evidence>
<dbReference type="HOGENOM" id="CLU_3292560_0_0_11"/>
<dbReference type="Proteomes" id="UP000003045">
    <property type="component" value="Unassembled WGS sequence"/>
</dbReference>
<feature type="region of interest" description="Disordered" evidence="1">
    <location>
        <begin position="1"/>
        <end position="40"/>
    </location>
</feature>
<feature type="compositionally biased region" description="Basic and acidic residues" evidence="1">
    <location>
        <begin position="1"/>
        <end position="16"/>
    </location>
</feature>
<dbReference type="EMBL" id="AEET01000032">
    <property type="protein sequence ID" value="EFM45915.1"/>
    <property type="molecule type" value="Genomic_DNA"/>
</dbReference>
<proteinExistence type="predicted"/>
<sequence>MKEPSPFEVAPREPGEKAGVFKNAGKSGQHLVKPLSPQPT</sequence>
<comment type="caution">
    <text evidence="2">The sequence shown here is derived from an EMBL/GenBank/DDBJ whole genome shotgun (WGS) entry which is preliminary data.</text>
</comment>
<reference evidence="2" key="1">
    <citation type="submission" date="2010-08" db="EMBL/GenBank/DDBJ databases">
        <authorList>
            <person name="Muzny D."/>
            <person name="Qin X."/>
            <person name="Deng J."/>
            <person name="Jiang H."/>
            <person name="Liu Y."/>
            <person name="Qu J."/>
            <person name="Song X.-Z."/>
            <person name="Zhang L."/>
            <person name="Thornton R."/>
            <person name="Coyle M."/>
            <person name="Francisco L."/>
            <person name="Jackson L."/>
            <person name="Javaid M."/>
            <person name="Korchina V."/>
            <person name="Kovar C."/>
            <person name="Mata R."/>
            <person name="Mathew T."/>
            <person name="Ngo R."/>
            <person name="Nguyen L."/>
            <person name="Nguyen N."/>
            <person name="Okwuonu G."/>
            <person name="Ongeri F."/>
            <person name="Pham C."/>
            <person name="Simmons D."/>
            <person name="Wilczek-Boney K."/>
            <person name="Hale W."/>
            <person name="Jakkamsetti A."/>
            <person name="Pham P."/>
            <person name="Ruth R."/>
            <person name="San Lucas F."/>
            <person name="Warren J."/>
            <person name="Zhang J."/>
            <person name="Zhao Z."/>
            <person name="Zhou C."/>
            <person name="Zhu D."/>
            <person name="Lee S."/>
            <person name="Bess C."/>
            <person name="Blankenburg K."/>
            <person name="Forbes L."/>
            <person name="Fu Q."/>
            <person name="Gubbala S."/>
            <person name="Hirani K."/>
            <person name="Jayaseelan J.C."/>
            <person name="Lara F."/>
            <person name="Munidasa M."/>
            <person name="Palculict T."/>
            <person name="Patil S."/>
            <person name="Pu L.-L."/>
            <person name="Saada N."/>
            <person name="Tang L."/>
            <person name="Weissenberger G."/>
            <person name="Zhu Y."/>
            <person name="Hemphill L."/>
            <person name="Shang Y."/>
            <person name="Youmans B."/>
            <person name="Ayvaz T."/>
            <person name="Ross M."/>
            <person name="Santibanez J."/>
            <person name="Aqrawi P."/>
            <person name="Gross S."/>
            <person name="Joshi V."/>
            <person name="Fowler G."/>
            <person name="Nazareth L."/>
            <person name="Reid J."/>
            <person name="Worley K."/>
            <person name="Petrosino J."/>
            <person name="Highlander S."/>
            <person name="Gibbs R."/>
        </authorList>
    </citation>
    <scope>NUCLEOTIDE SEQUENCE [LARGE SCALE GENOMIC DNA]</scope>
    <source>
        <strain evidence="2">ATCC 35239</strain>
    </source>
</reference>